<dbReference type="Pfam" id="PF03734">
    <property type="entry name" value="YkuD"/>
    <property type="match status" value="1"/>
</dbReference>
<keyword evidence="3" id="KW-0808">Transferase</keyword>
<keyword evidence="11 13" id="KW-0961">Cell wall biogenesis/degradation</keyword>
<evidence type="ECO:0000256" key="5">
    <source>
        <dbReference type="ARBA" id="ARBA00022960"/>
    </source>
</evidence>
<dbReference type="AlphaFoldDB" id="A0A919GS48"/>
<keyword evidence="4 15" id="KW-0732">Signal</keyword>
<keyword evidence="8" id="KW-0564">Palmitate</keyword>
<feature type="signal peptide" evidence="15">
    <location>
        <begin position="1"/>
        <end position="28"/>
    </location>
</feature>
<accession>A0A919GS48</accession>
<keyword evidence="7" id="KW-0472">Membrane</keyword>
<dbReference type="Gene3D" id="2.40.440.10">
    <property type="entry name" value="L,D-transpeptidase catalytic domain-like"/>
    <property type="match status" value="1"/>
</dbReference>
<feature type="chain" id="PRO_5038370576" description="L,D-TPase catalytic domain-containing protein" evidence="15">
    <location>
        <begin position="29"/>
        <end position="484"/>
    </location>
</feature>
<reference evidence="17" key="1">
    <citation type="submission" date="2020-09" db="EMBL/GenBank/DDBJ databases">
        <title>Whole genome shotgun sequence of Streptomyces xanthophaeus NBRC 12829.</title>
        <authorList>
            <person name="Komaki H."/>
            <person name="Tamura T."/>
        </authorList>
    </citation>
    <scope>NUCLEOTIDE SEQUENCE</scope>
    <source>
        <strain evidence="17">NBRC 12829</strain>
    </source>
</reference>
<dbReference type="GO" id="GO:0008360">
    <property type="term" value="P:regulation of cell shape"/>
    <property type="evidence" value="ECO:0007669"/>
    <property type="project" value="UniProtKB-UniRule"/>
</dbReference>
<dbReference type="GO" id="GO:0005576">
    <property type="term" value="C:extracellular region"/>
    <property type="evidence" value="ECO:0007669"/>
    <property type="project" value="TreeGrafter"/>
</dbReference>
<dbReference type="PANTHER" id="PTHR30582">
    <property type="entry name" value="L,D-TRANSPEPTIDASE"/>
    <property type="match status" value="1"/>
</dbReference>
<dbReference type="Gene3D" id="2.60.40.3710">
    <property type="match status" value="1"/>
</dbReference>
<evidence type="ECO:0000256" key="11">
    <source>
        <dbReference type="ARBA" id="ARBA00023316"/>
    </source>
</evidence>
<dbReference type="PANTHER" id="PTHR30582:SF2">
    <property type="entry name" value="L,D-TRANSPEPTIDASE YCIB-RELATED"/>
    <property type="match status" value="1"/>
</dbReference>
<dbReference type="InterPro" id="IPR041280">
    <property type="entry name" value="Big_10"/>
</dbReference>
<evidence type="ECO:0000256" key="4">
    <source>
        <dbReference type="ARBA" id="ARBA00022729"/>
    </source>
</evidence>
<evidence type="ECO:0000256" key="14">
    <source>
        <dbReference type="SAM" id="MobiDB-lite"/>
    </source>
</evidence>
<evidence type="ECO:0000256" key="15">
    <source>
        <dbReference type="SAM" id="SignalP"/>
    </source>
</evidence>
<evidence type="ECO:0000256" key="8">
    <source>
        <dbReference type="ARBA" id="ARBA00023139"/>
    </source>
</evidence>
<protein>
    <recommendedName>
        <fullName evidence="16">L,D-TPase catalytic domain-containing protein</fullName>
    </recommendedName>
</protein>
<organism evidence="17 18">
    <name type="scientific">Streptomyces xanthophaeus</name>
    <dbReference type="NCBI Taxonomy" id="67385"/>
    <lineage>
        <taxon>Bacteria</taxon>
        <taxon>Bacillati</taxon>
        <taxon>Actinomycetota</taxon>
        <taxon>Actinomycetes</taxon>
        <taxon>Kitasatosporales</taxon>
        <taxon>Streptomycetaceae</taxon>
        <taxon>Streptomyces</taxon>
    </lineage>
</organism>
<proteinExistence type="predicted"/>
<dbReference type="GO" id="GO:0018104">
    <property type="term" value="P:peptidoglycan-protein cross-linking"/>
    <property type="evidence" value="ECO:0007669"/>
    <property type="project" value="TreeGrafter"/>
</dbReference>
<keyword evidence="5 13" id="KW-0133">Cell shape</keyword>
<feature type="active site" description="Nucleophile" evidence="13">
    <location>
        <position position="409"/>
    </location>
</feature>
<evidence type="ECO:0000256" key="1">
    <source>
        <dbReference type="ARBA" id="ARBA00004752"/>
    </source>
</evidence>
<comment type="caution">
    <text evidence="17">The sequence shown here is derived from an EMBL/GenBank/DDBJ whole genome shotgun (WGS) entry which is preliminary data.</text>
</comment>
<keyword evidence="2" id="KW-1003">Cell membrane</keyword>
<name>A0A919GS48_9ACTN</name>
<evidence type="ECO:0000256" key="9">
    <source>
        <dbReference type="ARBA" id="ARBA00023288"/>
    </source>
</evidence>
<evidence type="ECO:0000313" key="18">
    <source>
        <dbReference type="Proteomes" id="UP000600026"/>
    </source>
</evidence>
<feature type="domain" description="L,D-TPase catalytic" evidence="16">
    <location>
        <begin position="308"/>
        <end position="433"/>
    </location>
</feature>
<evidence type="ECO:0000313" key="17">
    <source>
        <dbReference type="EMBL" id="GHI83503.1"/>
    </source>
</evidence>
<keyword evidence="10" id="KW-0012">Acyltransferase</keyword>
<evidence type="ECO:0000256" key="2">
    <source>
        <dbReference type="ARBA" id="ARBA00022475"/>
    </source>
</evidence>
<dbReference type="SUPFAM" id="SSF141523">
    <property type="entry name" value="L,D-transpeptidase catalytic domain-like"/>
    <property type="match status" value="1"/>
</dbReference>
<dbReference type="InterPro" id="IPR005490">
    <property type="entry name" value="LD_TPept_cat_dom"/>
</dbReference>
<keyword evidence="9" id="KW-0449">Lipoprotein</keyword>
<feature type="active site" description="Proton donor/acceptor" evidence="13">
    <location>
        <position position="391"/>
    </location>
</feature>
<comment type="pathway">
    <text evidence="1 13">Cell wall biogenesis; peptidoglycan biosynthesis.</text>
</comment>
<evidence type="ECO:0000256" key="3">
    <source>
        <dbReference type="ARBA" id="ARBA00022679"/>
    </source>
</evidence>
<dbReference type="InterPro" id="IPR038063">
    <property type="entry name" value="Transpep_catalytic_dom"/>
</dbReference>
<evidence type="ECO:0000256" key="13">
    <source>
        <dbReference type="PROSITE-ProRule" id="PRU01373"/>
    </source>
</evidence>
<comment type="pathway">
    <text evidence="12">Glycan biosynthesis.</text>
</comment>
<dbReference type="PROSITE" id="PS52029">
    <property type="entry name" value="LD_TPASE"/>
    <property type="match status" value="1"/>
</dbReference>
<dbReference type="Pfam" id="PF17964">
    <property type="entry name" value="Big_10"/>
    <property type="match status" value="1"/>
</dbReference>
<evidence type="ECO:0000256" key="10">
    <source>
        <dbReference type="ARBA" id="ARBA00023315"/>
    </source>
</evidence>
<dbReference type="FunFam" id="2.40.440.10:FF:000005">
    <property type="entry name" value="L,D-transpeptidase 2"/>
    <property type="match status" value="1"/>
</dbReference>
<dbReference type="EMBL" id="BNEE01000004">
    <property type="protein sequence ID" value="GHI83503.1"/>
    <property type="molecule type" value="Genomic_DNA"/>
</dbReference>
<keyword evidence="18" id="KW-1185">Reference proteome</keyword>
<feature type="region of interest" description="Disordered" evidence="14">
    <location>
        <begin position="463"/>
        <end position="484"/>
    </location>
</feature>
<dbReference type="Proteomes" id="UP000600026">
    <property type="component" value="Unassembled WGS sequence"/>
</dbReference>
<gene>
    <name evidence="17" type="ORF">Sxan_08670</name>
</gene>
<dbReference type="InterPro" id="IPR050979">
    <property type="entry name" value="LD-transpeptidase"/>
</dbReference>
<dbReference type="GO" id="GO:0016746">
    <property type="term" value="F:acyltransferase activity"/>
    <property type="evidence" value="ECO:0007669"/>
    <property type="project" value="UniProtKB-KW"/>
</dbReference>
<sequence length="484" mass="50917">MSRAQWTQPTKKWGAVAAVTGAMLVVAAAPGTAPAAGPSHGTFAGHAKEAALTLLVGRAVDEGHASPTGQCAAGTFGPALCGGWREQRVRATARGVGSLQEEVPLSGSSRAARADALPTDSGGPLEITLAEPGHLTDVTVRDGSGRHLAGHLGPDGERWLNTEPLRAGEDYTVQVGAQDAAGRPVGVTMAFTTAPPSAGSRLTVDFGPLPGRTYGAGEIVTAALSHPVPAADRAARARLEQALEVTSEPHVEGAWHWVDASTLHFRPRAYWPAHTVVRVRSGLDGVQIGEHGYGGPSEPLEFTVGDRIEAVTDSATHEMTVRRNGRVIRTIPVTTGKAGFRTRSGIKVVLGKEPKVRMRGDSVGIKRGTKEFYDLPVLYATRVTWSGEYIHAAPWSVEAQGEENVSHGCTGMSTEDAAWFFETVREGDIVEVVNSGGAKMAPFDNGFGDWNVDWRTWLAGSALGSADEDPQGSLGTASRLHPTT</sequence>
<evidence type="ECO:0000256" key="12">
    <source>
        <dbReference type="ARBA" id="ARBA00060592"/>
    </source>
</evidence>
<feature type="compositionally biased region" description="Polar residues" evidence="14">
    <location>
        <begin position="473"/>
        <end position="484"/>
    </location>
</feature>
<evidence type="ECO:0000256" key="7">
    <source>
        <dbReference type="ARBA" id="ARBA00023136"/>
    </source>
</evidence>
<dbReference type="GO" id="GO:0071972">
    <property type="term" value="F:peptidoglycan L,D-transpeptidase activity"/>
    <property type="evidence" value="ECO:0007669"/>
    <property type="project" value="TreeGrafter"/>
</dbReference>
<keyword evidence="6 13" id="KW-0573">Peptidoglycan synthesis</keyword>
<dbReference type="Gene3D" id="2.60.40.3780">
    <property type="match status" value="1"/>
</dbReference>
<dbReference type="GO" id="GO:0071555">
    <property type="term" value="P:cell wall organization"/>
    <property type="evidence" value="ECO:0007669"/>
    <property type="project" value="UniProtKB-UniRule"/>
</dbReference>
<evidence type="ECO:0000256" key="6">
    <source>
        <dbReference type="ARBA" id="ARBA00022984"/>
    </source>
</evidence>
<evidence type="ECO:0000259" key="16">
    <source>
        <dbReference type="PROSITE" id="PS52029"/>
    </source>
</evidence>
<dbReference type="CDD" id="cd16913">
    <property type="entry name" value="YkuD_like"/>
    <property type="match status" value="1"/>
</dbReference>